<evidence type="ECO:0000256" key="1">
    <source>
        <dbReference type="SAM" id="MobiDB-lite"/>
    </source>
</evidence>
<dbReference type="AlphaFoldDB" id="A0A183T307"/>
<dbReference type="WBParaSite" id="SSLN_0001127801-mRNA-1">
    <property type="protein sequence ID" value="SSLN_0001127801-mRNA-1"/>
    <property type="gene ID" value="SSLN_0001127801"/>
</dbReference>
<name>A0A183T307_SCHSO</name>
<protein>
    <submittedName>
        <fullName evidence="2 4">Uncharacterized protein</fullName>
    </submittedName>
</protein>
<evidence type="ECO:0000313" key="4">
    <source>
        <dbReference type="WBParaSite" id="SSLN_0001127801-mRNA-1"/>
    </source>
</evidence>
<reference evidence="4" key="1">
    <citation type="submission" date="2016-06" db="UniProtKB">
        <authorList>
            <consortium name="WormBaseParasite"/>
        </authorList>
    </citation>
    <scope>IDENTIFICATION</scope>
</reference>
<dbReference type="EMBL" id="UYSU01036128">
    <property type="protein sequence ID" value="VDL97240.1"/>
    <property type="molecule type" value="Genomic_DNA"/>
</dbReference>
<reference evidence="2 3" key="2">
    <citation type="submission" date="2018-11" db="EMBL/GenBank/DDBJ databases">
        <authorList>
            <consortium name="Pathogen Informatics"/>
        </authorList>
    </citation>
    <scope>NUCLEOTIDE SEQUENCE [LARGE SCALE GENOMIC DNA]</scope>
    <source>
        <strain evidence="2 3">NST_G2</strain>
    </source>
</reference>
<proteinExistence type="predicted"/>
<organism evidence="4">
    <name type="scientific">Schistocephalus solidus</name>
    <name type="common">Tapeworm</name>
    <dbReference type="NCBI Taxonomy" id="70667"/>
    <lineage>
        <taxon>Eukaryota</taxon>
        <taxon>Metazoa</taxon>
        <taxon>Spiralia</taxon>
        <taxon>Lophotrochozoa</taxon>
        <taxon>Platyhelminthes</taxon>
        <taxon>Cestoda</taxon>
        <taxon>Eucestoda</taxon>
        <taxon>Diphyllobothriidea</taxon>
        <taxon>Diphyllobothriidae</taxon>
        <taxon>Schistocephalus</taxon>
    </lineage>
</organism>
<accession>A0A183T307</accession>
<feature type="region of interest" description="Disordered" evidence="1">
    <location>
        <begin position="76"/>
        <end position="97"/>
    </location>
</feature>
<evidence type="ECO:0000313" key="3">
    <source>
        <dbReference type="Proteomes" id="UP000275846"/>
    </source>
</evidence>
<gene>
    <name evidence="2" type="ORF">SSLN_LOCUS10855</name>
</gene>
<keyword evidence="3" id="KW-1185">Reference proteome</keyword>
<evidence type="ECO:0000313" key="2">
    <source>
        <dbReference type="EMBL" id="VDL97240.1"/>
    </source>
</evidence>
<dbReference type="Proteomes" id="UP000275846">
    <property type="component" value="Unassembled WGS sequence"/>
</dbReference>
<sequence length="112" mass="12603">MGVEQPTVRRRQMRHHRRVAGVTAAEVNLAGVGSSGQHKPTRLNRQRMWVATVRGQCKPWIILGAASMNLQSLMRSRRSKYPKRQANNIPLPMNDPSSKYNTIPSLLTLACN</sequence>